<accession>A0A238XU35</accession>
<proteinExistence type="predicted"/>
<dbReference type="AlphaFoldDB" id="A0A238XU35"/>
<sequence length="208" mass="21823">MLWDVAQLSFFSAEASAPCVADLAGVLCGHGQIVSFADTAARLSVVTDDEPWRAGALAEEFAERGIEAEITSSDGGYPLVRTAFRADLLAVAQAWSRGAVKAVPAGFMLDGAALRLWMLACGRRAERGYQLQLDPRAEETHEPLLRRVSAAGLVSASGSANLLGPRAGGPAVRIVGVKRMRRLAELAGRAPVGAEAQWPAESRAVAAS</sequence>
<dbReference type="Proteomes" id="UP000198348">
    <property type="component" value="Unassembled WGS sequence"/>
</dbReference>
<reference evidence="1 2" key="1">
    <citation type="submission" date="2017-06" db="EMBL/GenBank/DDBJ databases">
        <authorList>
            <person name="Kim H.J."/>
            <person name="Triplett B.A."/>
        </authorList>
    </citation>
    <scope>NUCLEOTIDE SEQUENCE [LARGE SCALE GENOMIC DNA]</scope>
    <source>
        <strain evidence="1 2">DSM 45207</strain>
    </source>
</reference>
<name>A0A238XU35_9PSEU</name>
<evidence type="ECO:0000313" key="1">
    <source>
        <dbReference type="EMBL" id="SNR62566.1"/>
    </source>
</evidence>
<organism evidence="1 2">
    <name type="scientific">Haloechinothrix alba</name>
    <dbReference type="NCBI Taxonomy" id="664784"/>
    <lineage>
        <taxon>Bacteria</taxon>
        <taxon>Bacillati</taxon>
        <taxon>Actinomycetota</taxon>
        <taxon>Actinomycetes</taxon>
        <taxon>Pseudonocardiales</taxon>
        <taxon>Pseudonocardiaceae</taxon>
        <taxon>Haloechinothrix</taxon>
    </lineage>
</organism>
<protein>
    <submittedName>
        <fullName evidence="1">Uncharacterized protein</fullName>
    </submittedName>
</protein>
<dbReference type="EMBL" id="FZNW01000012">
    <property type="protein sequence ID" value="SNR62566.1"/>
    <property type="molecule type" value="Genomic_DNA"/>
</dbReference>
<gene>
    <name evidence="1" type="ORF">SAMN06265360_112105</name>
</gene>
<evidence type="ECO:0000313" key="2">
    <source>
        <dbReference type="Proteomes" id="UP000198348"/>
    </source>
</evidence>
<keyword evidence="2" id="KW-1185">Reference proteome</keyword>